<dbReference type="GO" id="GO:0005938">
    <property type="term" value="C:cell cortex"/>
    <property type="evidence" value="ECO:0007669"/>
    <property type="project" value="TreeGrafter"/>
</dbReference>
<dbReference type="InterPro" id="IPR036034">
    <property type="entry name" value="PDZ_sf"/>
</dbReference>
<dbReference type="OrthoDB" id="6095735at2759"/>
<feature type="compositionally biased region" description="Low complexity" evidence="1">
    <location>
        <begin position="98"/>
        <end position="111"/>
    </location>
</feature>
<dbReference type="SUPFAM" id="SSF50156">
    <property type="entry name" value="PDZ domain-like"/>
    <property type="match status" value="1"/>
</dbReference>
<evidence type="ECO:0000313" key="3">
    <source>
        <dbReference type="Proteomes" id="UP000215902"/>
    </source>
</evidence>
<organism evidence="2 3">
    <name type="scientific">Macrostomum lignano</name>
    <dbReference type="NCBI Taxonomy" id="282301"/>
    <lineage>
        <taxon>Eukaryota</taxon>
        <taxon>Metazoa</taxon>
        <taxon>Spiralia</taxon>
        <taxon>Lophotrochozoa</taxon>
        <taxon>Platyhelminthes</taxon>
        <taxon>Rhabditophora</taxon>
        <taxon>Macrostomorpha</taxon>
        <taxon>Macrostomida</taxon>
        <taxon>Macrostomidae</taxon>
        <taxon>Macrostomum</taxon>
    </lineage>
</organism>
<evidence type="ECO:0008006" key="4">
    <source>
        <dbReference type="Google" id="ProtNLM"/>
    </source>
</evidence>
<dbReference type="PANTHER" id="PTHR14102">
    <property type="entry name" value="PAR-6-RELATED"/>
    <property type="match status" value="1"/>
</dbReference>
<protein>
    <recommendedName>
        <fullName evidence="4">PDZ domain-containing protein</fullName>
    </recommendedName>
</protein>
<dbReference type="GO" id="GO:0005634">
    <property type="term" value="C:nucleus"/>
    <property type="evidence" value="ECO:0007669"/>
    <property type="project" value="TreeGrafter"/>
</dbReference>
<feature type="region of interest" description="Disordered" evidence="1">
    <location>
        <begin position="89"/>
        <end position="128"/>
    </location>
</feature>
<name>A0A267GJ89_9PLAT</name>
<dbReference type="STRING" id="282301.A0A267GJ89"/>
<dbReference type="InterPro" id="IPR051741">
    <property type="entry name" value="PAR6_homolog"/>
</dbReference>
<dbReference type="Proteomes" id="UP000215902">
    <property type="component" value="Unassembled WGS sequence"/>
</dbReference>
<dbReference type="GO" id="GO:0016324">
    <property type="term" value="C:apical plasma membrane"/>
    <property type="evidence" value="ECO:0007669"/>
    <property type="project" value="TreeGrafter"/>
</dbReference>
<comment type="caution">
    <text evidence="2">The sequence shown here is derived from an EMBL/GenBank/DDBJ whole genome shotgun (WGS) entry which is preliminary data.</text>
</comment>
<evidence type="ECO:0000256" key="1">
    <source>
        <dbReference type="SAM" id="MobiDB-lite"/>
    </source>
</evidence>
<dbReference type="GO" id="GO:0007098">
    <property type="term" value="P:centrosome cycle"/>
    <property type="evidence" value="ECO:0007669"/>
    <property type="project" value="TreeGrafter"/>
</dbReference>
<accession>A0A267GJ89</accession>
<gene>
    <name evidence="2" type="ORF">BOX15_Mlig026846g1</name>
</gene>
<evidence type="ECO:0000313" key="2">
    <source>
        <dbReference type="EMBL" id="PAA86056.1"/>
    </source>
</evidence>
<dbReference type="GO" id="GO:0007163">
    <property type="term" value="P:establishment or maintenance of cell polarity"/>
    <property type="evidence" value="ECO:0007669"/>
    <property type="project" value="TreeGrafter"/>
</dbReference>
<reference evidence="2 3" key="1">
    <citation type="submission" date="2017-06" db="EMBL/GenBank/DDBJ databases">
        <title>A platform for efficient transgenesis in Macrostomum lignano, a flatworm model organism for stem cell research.</title>
        <authorList>
            <person name="Berezikov E."/>
        </authorList>
    </citation>
    <scope>NUCLEOTIDE SEQUENCE [LARGE SCALE GENOMIC DNA]</scope>
    <source>
        <strain evidence="2">DV1</strain>
        <tissue evidence="2">Whole organism</tissue>
    </source>
</reference>
<dbReference type="GO" id="GO:0060341">
    <property type="term" value="P:regulation of cellular localization"/>
    <property type="evidence" value="ECO:0007669"/>
    <property type="project" value="TreeGrafter"/>
</dbReference>
<proteinExistence type="predicted"/>
<sequence length="302" mass="32032">MASTNRMYAPSSSLVKMSPTAAAAAVAARRPLRADHQLGRLAASTLTSCSTTSPAVSAASVAASAFSNSQLNRPVRAVGIVTNPRIRRRLGKTAVVASSPHSTTGSQTSPTSSPPPEQQQPQPHLRRVWRTPTKWACRKFVRIFRSLSASSFSNAAATSDQRNLANADDLATPKDCRLRHCRHRQASLQRLGQLPVQAAAPADASGLSSCGGRVLHHHPDGSRTVLLCRPPNGRFGFFLAKKTGGTVYVSRFADSGLESWYSGLLSVGDTVESIAGLRPDSVSFEAVGARIGGRTVVQVKVK</sequence>
<dbReference type="EMBL" id="NIVC01000296">
    <property type="protein sequence ID" value="PAA86056.1"/>
    <property type="molecule type" value="Genomic_DNA"/>
</dbReference>
<keyword evidence="3" id="KW-1185">Reference proteome</keyword>
<dbReference type="PANTHER" id="PTHR14102:SF12">
    <property type="entry name" value="CDNA SEQUENCE BC034090"/>
    <property type="match status" value="1"/>
</dbReference>
<dbReference type="AlphaFoldDB" id="A0A267GJ89"/>